<sequence length="53" mass="5882">MFCVFSIAIFCSPDDDVEFCIAKVGAAQQSAVINRNVFDSFIAFPYEVKINVT</sequence>
<evidence type="ECO:0000313" key="1">
    <source>
        <dbReference type="EMBL" id="EGT75516.1"/>
    </source>
</evidence>
<reference evidence="1 2" key="1">
    <citation type="journal article" date="2011" name="J. Bacteriol.">
        <title>Genome Sequences for Five Strains of the Emerging Pathogen Haemophilus haemolyticus.</title>
        <authorList>
            <person name="Jordan I.K."/>
            <person name="Conley A.B."/>
            <person name="Antonov I.V."/>
            <person name="Arthur R.A."/>
            <person name="Cook E.D."/>
            <person name="Cooper G.P."/>
            <person name="Jones B.L."/>
            <person name="Knipe K.M."/>
            <person name="Lee K.J."/>
            <person name="Liu X."/>
            <person name="Mitchell G.J."/>
            <person name="Pande P.R."/>
            <person name="Petit R.A."/>
            <person name="Qin S."/>
            <person name="Rajan V.N."/>
            <person name="Sarda S."/>
            <person name="Sebastian A."/>
            <person name="Tang S."/>
            <person name="Thapliyal R."/>
            <person name="Varghese N.J."/>
            <person name="Ye T."/>
            <person name="Katz L.S."/>
            <person name="Wang X."/>
            <person name="Rowe L."/>
            <person name="Frace M."/>
            <person name="Mayer L.W."/>
        </authorList>
    </citation>
    <scope>NUCLEOTIDE SEQUENCE [LARGE SCALE GENOMIC DNA]</scope>
    <source>
        <strain evidence="1 2">M19501</strain>
    </source>
</reference>
<gene>
    <name evidence="1" type="ORF">GG9_1040</name>
</gene>
<comment type="caution">
    <text evidence="1">The sequence shown here is derived from an EMBL/GenBank/DDBJ whole genome shotgun (WGS) entry which is preliminary data.</text>
</comment>
<protein>
    <submittedName>
        <fullName evidence="1">Uncharacterized protein</fullName>
    </submittedName>
</protein>
<dbReference type="Proteomes" id="UP000003258">
    <property type="component" value="Unassembled WGS sequence"/>
</dbReference>
<name>F9GPQ5_HAEHA</name>
<evidence type="ECO:0000313" key="2">
    <source>
        <dbReference type="Proteomes" id="UP000003258"/>
    </source>
</evidence>
<dbReference type="AlphaFoldDB" id="F9GPQ5"/>
<organism evidence="1 2">
    <name type="scientific">Haemophilus haemolyticus M19501</name>
    <dbReference type="NCBI Taxonomy" id="1028803"/>
    <lineage>
        <taxon>Bacteria</taxon>
        <taxon>Pseudomonadati</taxon>
        <taxon>Pseudomonadota</taxon>
        <taxon>Gammaproteobacteria</taxon>
        <taxon>Pasteurellales</taxon>
        <taxon>Pasteurellaceae</taxon>
        <taxon>Haemophilus</taxon>
    </lineage>
</organism>
<dbReference type="EMBL" id="AFQO01000008">
    <property type="protein sequence ID" value="EGT75516.1"/>
    <property type="molecule type" value="Genomic_DNA"/>
</dbReference>
<accession>F9GPQ5</accession>
<proteinExistence type="predicted"/>
<dbReference type="PATRIC" id="fig|1028803.3.peg.1084"/>